<dbReference type="Proteomes" id="UP000247409">
    <property type="component" value="Unassembled WGS sequence"/>
</dbReference>
<dbReference type="SUPFAM" id="SSF57850">
    <property type="entry name" value="RING/U-box"/>
    <property type="match status" value="1"/>
</dbReference>
<reference evidence="4 5" key="1">
    <citation type="journal article" date="2018" name="Mol. Biol. Evol.">
        <title>Analysis of the draft genome of the red seaweed Gracilariopsis chorda provides insights into genome size evolution in Rhodophyta.</title>
        <authorList>
            <person name="Lee J."/>
            <person name="Yang E.C."/>
            <person name="Graf L."/>
            <person name="Yang J.H."/>
            <person name="Qiu H."/>
            <person name="Zel Zion U."/>
            <person name="Chan C.X."/>
            <person name="Stephens T.G."/>
            <person name="Weber A.P.M."/>
            <person name="Boo G.H."/>
            <person name="Boo S.M."/>
            <person name="Kim K.M."/>
            <person name="Shin Y."/>
            <person name="Jung M."/>
            <person name="Lee S.J."/>
            <person name="Yim H.S."/>
            <person name="Lee J.H."/>
            <person name="Bhattacharya D."/>
            <person name="Yoon H.S."/>
        </authorList>
    </citation>
    <scope>NUCLEOTIDE SEQUENCE [LARGE SCALE GENOMIC DNA]</scope>
    <source>
        <strain evidence="4 5">SKKU-2015</strain>
        <tissue evidence="4">Whole body</tissue>
    </source>
</reference>
<dbReference type="PANTHER" id="PTHR46400:SF5">
    <property type="entry name" value="RING-TYPE DOMAIN-CONTAINING PROTEIN"/>
    <property type="match status" value="1"/>
</dbReference>
<name>A0A2V3IHA4_9FLOR</name>
<keyword evidence="5" id="KW-1185">Reference proteome</keyword>
<dbReference type="GO" id="GO:0046621">
    <property type="term" value="P:negative regulation of organ growth"/>
    <property type="evidence" value="ECO:0007669"/>
    <property type="project" value="InterPro"/>
</dbReference>
<evidence type="ECO:0000259" key="3">
    <source>
        <dbReference type="PROSITE" id="PS50089"/>
    </source>
</evidence>
<proteinExistence type="predicted"/>
<dbReference type="GO" id="GO:0004842">
    <property type="term" value="F:ubiquitin-protein transferase activity"/>
    <property type="evidence" value="ECO:0007669"/>
    <property type="project" value="InterPro"/>
</dbReference>
<dbReference type="STRING" id="448386.A0A2V3IHA4"/>
<dbReference type="InterPro" id="IPR001841">
    <property type="entry name" value="Znf_RING"/>
</dbReference>
<dbReference type="EMBL" id="NBIV01000216">
    <property type="protein sequence ID" value="PXF41457.1"/>
    <property type="molecule type" value="Genomic_DNA"/>
</dbReference>
<dbReference type="InterPro" id="IPR033276">
    <property type="entry name" value="BB"/>
</dbReference>
<evidence type="ECO:0000256" key="1">
    <source>
        <dbReference type="PROSITE-ProRule" id="PRU00175"/>
    </source>
</evidence>
<dbReference type="Pfam" id="PF13639">
    <property type="entry name" value="zf-RING_2"/>
    <property type="match status" value="1"/>
</dbReference>
<gene>
    <name evidence="4" type="ORF">BWQ96_08838</name>
</gene>
<evidence type="ECO:0000313" key="5">
    <source>
        <dbReference type="Proteomes" id="UP000247409"/>
    </source>
</evidence>
<dbReference type="GO" id="GO:0008270">
    <property type="term" value="F:zinc ion binding"/>
    <property type="evidence" value="ECO:0007669"/>
    <property type="project" value="UniProtKB-KW"/>
</dbReference>
<organism evidence="4 5">
    <name type="scientific">Gracilariopsis chorda</name>
    <dbReference type="NCBI Taxonomy" id="448386"/>
    <lineage>
        <taxon>Eukaryota</taxon>
        <taxon>Rhodophyta</taxon>
        <taxon>Florideophyceae</taxon>
        <taxon>Rhodymeniophycidae</taxon>
        <taxon>Gracilariales</taxon>
        <taxon>Gracilariaceae</taxon>
        <taxon>Gracilariopsis</taxon>
    </lineage>
</organism>
<dbReference type="PROSITE" id="PS50089">
    <property type="entry name" value="ZF_RING_2"/>
    <property type="match status" value="1"/>
</dbReference>
<accession>A0A2V3IHA4</accession>
<dbReference type="InterPro" id="IPR013083">
    <property type="entry name" value="Znf_RING/FYVE/PHD"/>
</dbReference>
<evidence type="ECO:0000313" key="4">
    <source>
        <dbReference type="EMBL" id="PXF41457.1"/>
    </source>
</evidence>
<keyword evidence="1" id="KW-0862">Zinc</keyword>
<keyword evidence="1" id="KW-0863">Zinc-finger</keyword>
<dbReference type="GO" id="GO:0016567">
    <property type="term" value="P:protein ubiquitination"/>
    <property type="evidence" value="ECO:0007669"/>
    <property type="project" value="InterPro"/>
</dbReference>
<feature type="domain" description="RING-type" evidence="3">
    <location>
        <begin position="194"/>
        <end position="235"/>
    </location>
</feature>
<dbReference type="SMART" id="SM00184">
    <property type="entry name" value="RING"/>
    <property type="match status" value="1"/>
</dbReference>
<feature type="region of interest" description="Disordered" evidence="2">
    <location>
        <begin position="1"/>
        <end position="31"/>
    </location>
</feature>
<dbReference type="PANTHER" id="PTHR46400">
    <property type="entry name" value="RING/U-BOX SUPERFAMILY PROTEIN"/>
    <property type="match status" value="1"/>
</dbReference>
<dbReference type="OrthoDB" id="8062037at2759"/>
<protein>
    <submittedName>
        <fullName evidence="4">E3 ubiquitin-protein ligase RNF12</fullName>
    </submittedName>
</protein>
<evidence type="ECO:0000256" key="2">
    <source>
        <dbReference type="SAM" id="MobiDB-lite"/>
    </source>
</evidence>
<comment type="caution">
    <text evidence="4">The sequence shown here is derived from an EMBL/GenBank/DDBJ whole genome shotgun (WGS) entry which is preliminary data.</text>
</comment>
<sequence length="238" mass="27243">MPAPAPFPSDLSDDWQWGPPGELPPRLPFPPHHPPLLRRAAAAAAVAAEAPPAPRRHRLLPRGRSRVHTHIPEPWLSRAFDYGAQRGMPLMFDERADWEAFDPAQSPIPARRRLATRPFRPHSRRRVARITDFLAFRISRRRAPVVRDDDDSLGLTYEELLELDDGNVRCGLSKDELDDLTTFDATKEHMNQDCHICLDGFDYGVSLVMLACDHVYHKHCIHTWLKQKRSCPICRCDL</sequence>
<dbReference type="Gene3D" id="3.30.40.10">
    <property type="entry name" value="Zinc/RING finger domain, C3HC4 (zinc finger)"/>
    <property type="match status" value="1"/>
</dbReference>
<dbReference type="AlphaFoldDB" id="A0A2V3IHA4"/>
<feature type="compositionally biased region" description="Pro residues" evidence="2">
    <location>
        <begin position="21"/>
        <end position="31"/>
    </location>
</feature>
<keyword evidence="1" id="KW-0479">Metal-binding</keyword>